<sequence length="117" mass="13185">MNGKSSVWLDLESQSCLPSKLNSLFFISGIDQIAHLRNNFIVYNTLLAWRDVRKYLSISPTLSSWSLLTLNPDLPAEIRSIGLSEWSSKGMSNIMDILDSDSVKSFEQIKANFNISN</sequence>
<name>A0ABV0RXN6_9TELE</name>
<reference evidence="1 2" key="1">
    <citation type="submission" date="2021-06" db="EMBL/GenBank/DDBJ databases">
        <authorList>
            <person name="Palmer J.M."/>
        </authorList>
    </citation>
    <scope>NUCLEOTIDE SEQUENCE [LARGE SCALE GENOMIC DNA]</scope>
    <source>
        <strain evidence="1 2">XC_2019</strain>
        <tissue evidence="1">Muscle</tissue>
    </source>
</reference>
<dbReference type="Proteomes" id="UP001434883">
    <property type="component" value="Unassembled WGS sequence"/>
</dbReference>
<evidence type="ECO:0000313" key="1">
    <source>
        <dbReference type="EMBL" id="MEQ2212973.1"/>
    </source>
</evidence>
<dbReference type="EMBL" id="JAHRIN010060697">
    <property type="protein sequence ID" value="MEQ2212973.1"/>
    <property type="molecule type" value="Genomic_DNA"/>
</dbReference>
<gene>
    <name evidence="1" type="ORF">XENOCAPTIV_007688</name>
</gene>
<organism evidence="1 2">
    <name type="scientific">Xenoophorus captivus</name>
    <dbReference type="NCBI Taxonomy" id="1517983"/>
    <lineage>
        <taxon>Eukaryota</taxon>
        <taxon>Metazoa</taxon>
        <taxon>Chordata</taxon>
        <taxon>Craniata</taxon>
        <taxon>Vertebrata</taxon>
        <taxon>Euteleostomi</taxon>
        <taxon>Actinopterygii</taxon>
        <taxon>Neopterygii</taxon>
        <taxon>Teleostei</taxon>
        <taxon>Neoteleostei</taxon>
        <taxon>Acanthomorphata</taxon>
        <taxon>Ovalentaria</taxon>
        <taxon>Atherinomorphae</taxon>
        <taxon>Cyprinodontiformes</taxon>
        <taxon>Goodeidae</taxon>
        <taxon>Xenoophorus</taxon>
    </lineage>
</organism>
<comment type="caution">
    <text evidence="1">The sequence shown here is derived from an EMBL/GenBank/DDBJ whole genome shotgun (WGS) entry which is preliminary data.</text>
</comment>
<accession>A0ABV0RXN6</accession>
<proteinExistence type="predicted"/>
<protein>
    <submittedName>
        <fullName evidence="1">Uncharacterized protein</fullName>
    </submittedName>
</protein>
<evidence type="ECO:0000313" key="2">
    <source>
        <dbReference type="Proteomes" id="UP001434883"/>
    </source>
</evidence>
<keyword evidence="2" id="KW-1185">Reference proteome</keyword>